<dbReference type="EMBL" id="JAERWK010000032">
    <property type="protein sequence ID" value="MBM9469630.1"/>
    <property type="molecule type" value="Genomic_DNA"/>
</dbReference>
<dbReference type="Proteomes" id="UP000663792">
    <property type="component" value="Unassembled WGS sequence"/>
</dbReference>
<keyword evidence="3" id="KW-1185">Reference proteome</keyword>
<gene>
    <name evidence="2" type="ORF">JL106_20295</name>
</gene>
<name>A0A939C0V5_9ACTN</name>
<keyword evidence="1" id="KW-0812">Transmembrane</keyword>
<protein>
    <submittedName>
        <fullName evidence="2">Uncharacterized protein</fullName>
    </submittedName>
</protein>
<dbReference type="RefSeq" id="WP_205262596.1">
    <property type="nucleotide sequence ID" value="NZ_JAERWK010000032.1"/>
</dbReference>
<keyword evidence="1" id="KW-1133">Transmembrane helix</keyword>
<dbReference type="AlphaFoldDB" id="A0A939C0V5"/>
<sequence length="103" mass="11076">MLWVVVGGLAGVLAIFPWEWVFLTISHYVAPASGPGRVFGHDEDEGGLAVVLSVVFLAIMIPVFFLIGFGFRRFVAARGPVYWGTSVGLFVGPALVNLIVKLT</sequence>
<proteinExistence type="predicted"/>
<organism evidence="2 3">
    <name type="scientific">Nakamurella leprariae</name>
    <dbReference type="NCBI Taxonomy" id="2803911"/>
    <lineage>
        <taxon>Bacteria</taxon>
        <taxon>Bacillati</taxon>
        <taxon>Actinomycetota</taxon>
        <taxon>Actinomycetes</taxon>
        <taxon>Nakamurellales</taxon>
        <taxon>Nakamurellaceae</taxon>
        <taxon>Nakamurella</taxon>
    </lineage>
</organism>
<feature type="transmembrane region" description="Helical" evidence="1">
    <location>
        <begin position="81"/>
        <end position="100"/>
    </location>
</feature>
<keyword evidence="1" id="KW-0472">Membrane</keyword>
<evidence type="ECO:0000256" key="1">
    <source>
        <dbReference type="SAM" id="Phobius"/>
    </source>
</evidence>
<accession>A0A939C0V5</accession>
<evidence type="ECO:0000313" key="2">
    <source>
        <dbReference type="EMBL" id="MBM9469630.1"/>
    </source>
</evidence>
<reference evidence="2" key="1">
    <citation type="submission" date="2021-01" db="EMBL/GenBank/DDBJ databases">
        <title>YIM 132084 draft genome.</title>
        <authorList>
            <person name="An D."/>
        </authorList>
    </citation>
    <scope>NUCLEOTIDE SEQUENCE</scope>
    <source>
        <strain evidence="2">YIM 132084</strain>
    </source>
</reference>
<comment type="caution">
    <text evidence="2">The sequence shown here is derived from an EMBL/GenBank/DDBJ whole genome shotgun (WGS) entry which is preliminary data.</text>
</comment>
<evidence type="ECO:0000313" key="3">
    <source>
        <dbReference type="Proteomes" id="UP000663792"/>
    </source>
</evidence>
<feature type="transmembrane region" description="Helical" evidence="1">
    <location>
        <begin position="47"/>
        <end position="69"/>
    </location>
</feature>